<evidence type="ECO:0000313" key="5">
    <source>
        <dbReference type="Proteomes" id="UP000295709"/>
    </source>
</evidence>
<dbReference type="EMBL" id="SOQW01000002">
    <property type="protein sequence ID" value="TDX92678.1"/>
    <property type="molecule type" value="Genomic_DNA"/>
</dbReference>
<evidence type="ECO:0000256" key="1">
    <source>
        <dbReference type="SAM" id="Phobius"/>
    </source>
</evidence>
<proteinExistence type="predicted"/>
<evidence type="ECO:0000313" key="4">
    <source>
        <dbReference type="Proteomes" id="UP000269375"/>
    </source>
</evidence>
<dbReference type="Proteomes" id="UP000269375">
    <property type="component" value="Unassembled WGS sequence"/>
</dbReference>
<evidence type="ECO:0008006" key="6">
    <source>
        <dbReference type="Google" id="ProtNLM"/>
    </source>
</evidence>
<feature type="transmembrane region" description="Helical" evidence="1">
    <location>
        <begin position="42"/>
        <end position="68"/>
    </location>
</feature>
<keyword evidence="1" id="KW-1133">Transmembrane helix</keyword>
<protein>
    <recommendedName>
        <fullName evidence="6">DUF304 domain-containing protein</fullName>
    </recommendedName>
</protein>
<name>A0A3N0W019_9FLAO</name>
<accession>A0A3N0W019</accession>
<keyword evidence="5" id="KW-1185">Reference proteome</keyword>
<sequence>MTTIKVKNKTNWFLTIFSSIGLLILTFIIVLILPLASIRETYLLSAISYIALVIPFLAFYILFMYIWLWNTFGKTILKFDTEKIILIKKNKLFSKSKTYYRAKIQSINIEDFKIEKTQFNTRYHIFSNSTFSVTFIYNNLTIRIIDWLTHEKAKEIKDILS</sequence>
<evidence type="ECO:0000313" key="3">
    <source>
        <dbReference type="EMBL" id="TDX92678.1"/>
    </source>
</evidence>
<dbReference type="EMBL" id="RJTX01000002">
    <property type="protein sequence ID" value="ROH98120.1"/>
    <property type="molecule type" value="Genomic_DNA"/>
</dbReference>
<dbReference type="AlphaFoldDB" id="A0A3N0W019"/>
<gene>
    <name evidence="3" type="ORF">BCF50_1618</name>
    <name evidence="2" type="ORF">EGI05_12340</name>
</gene>
<dbReference type="OrthoDB" id="1361463at2"/>
<feature type="transmembrane region" description="Helical" evidence="1">
    <location>
        <begin position="12"/>
        <end position="36"/>
    </location>
</feature>
<keyword evidence="1" id="KW-0812">Transmembrane</keyword>
<dbReference type="RefSeq" id="WP_123263315.1">
    <property type="nucleotide sequence ID" value="NZ_RJTX01000002.1"/>
</dbReference>
<dbReference type="Proteomes" id="UP000295709">
    <property type="component" value="Unassembled WGS sequence"/>
</dbReference>
<reference evidence="2 4" key="1">
    <citation type="submission" date="2018-11" db="EMBL/GenBank/DDBJ databases">
        <title>Proposal to divide the Flavobacteriaceae and reorganize its genera based on Amino Acid Identity values calculated from whole genome sequences.</title>
        <authorList>
            <person name="Nicholson A.C."/>
            <person name="Gulvik C.A."/>
            <person name="Whitney A.M."/>
            <person name="Humrighouse B.W."/>
            <person name="Bell M."/>
            <person name="Holmes B."/>
            <person name="Steigerwalt A."/>
            <person name="Villarma A."/>
            <person name="Sheth M."/>
            <person name="Batra D."/>
            <person name="Pryor J."/>
            <person name="Bernardet J.-F."/>
            <person name="Hugo C."/>
            <person name="Kampfer P."/>
            <person name="Newman J."/>
            <person name="Mcquiston J.R."/>
        </authorList>
    </citation>
    <scope>NUCLEOTIDE SEQUENCE [LARGE SCALE GENOMIC DNA]</scope>
    <source>
        <strain evidence="2 4">DSM 15235</strain>
    </source>
</reference>
<reference evidence="3 5" key="2">
    <citation type="submission" date="2019-03" db="EMBL/GenBank/DDBJ databases">
        <title>Genomic Encyclopedia of Archaeal and Bacterial Type Strains, Phase II (KMG-II): from individual species to whole genera.</title>
        <authorList>
            <person name="Goeker M."/>
        </authorList>
    </citation>
    <scope>NUCLEOTIDE SEQUENCE [LARGE SCALE GENOMIC DNA]</scope>
    <source>
        <strain evidence="3 5">DSM 15235</strain>
    </source>
</reference>
<comment type="caution">
    <text evidence="2">The sequence shown here is derived from an EMBL/GenBank/DDBJ whole genome shotgun (WGS) entry which is preliminary data.</text>
</comment>
<keyword evidence="1" id="KW-0472">Membrane</keyword>
<evidence type="ECO:0000313" key="2">
    <source>
        <dbReference type="EMBL" id="ROH98120.1"/>
    </source>
</evidence>
<organism evidence="2 4">
    <name type="scientific">Chryseobacterium daecheongense</name>
    <dbReference type="NCBI Taxonomy" id="192389"/>
    <lineage>
        <taxon>Bacteria</taxon>
        <taxon>Pseudomonadati</taxon>
        <taxon>Bacteroidota</taxon>
        <taxon>Flavobacteriia</taxon>
        <taxon>Flavobacteriales</taxon>
        <taxon>Weeksellaceae</taxon>
        <taxon>Chryseobacterium group</taxon>
        <taxon>Chryseobacterium</taxon>
    </lineage>
</organism>